<evidence type="ECO:0000313" key="2">
    <source>
        <dbReference type="EMBL" id="GGE44430.1"/>
    </source>
</evidence>
<sequence length="98" mass="11786">MKKSRWTFIVVGLLVAFYILQQFNALNGVVSLLNKMPLWTMIVFLGIIVSAWQYFRSARQEEDEDSHWIEEQGKVYIHRMEEEKKRREKRQANEEVHS</sequence>
<evidence type="ECO:0000256" key="1">
    <source>
        <dbReference type="SAM" id="Phobius"/>
    </source>
</evidence>
<keyword evidence="3" id="KW-1185">Reference proteome</keyword>
<dbReference type="InterPro" id="IPR025428">
    <property type="entry name" value="Spore_YhaL"/>
</dbReference>
<proteinExistence type="predicted"/>
<dbReference type="Proteomes" id="UP000628775">
    <property type="component" value="Unassembled WGS sequence"/>
</dbReference>
<dbReference type="RefSeq" id="WP_188694135.1">
    <property type="nucleotide sequence ID" value="NZ_BMIR01000010.1"/>
</dbReference>
<keyword evidence="1" id="KW-0812">Transmembrane</keyword>
<organism evidence="2 3">
    <name type="scientific">Pullulanibacillus camelliae</name>
    <dbReference type="NCBI Taxonomy" id="1707096"/>
    <lineage>
        <taxon>Bacteria</taxon>
        <taxon>Bacillati</taxon>
        <taxon>Bacillota</taxon>
        <taxon>Bacilli</taxon>
        <taxon>Bacillales</taxon>
        <taxon>Sporolactobacillaceae</taxon>
        <taxon>Pullulanibacillus</taxon>
    </lineage>
</organism>
<keyword evidence="1" id="KW-0472">Membrane</keyword>
<comment type="caution">
    <text evidence="2">The sequence shown here is derived from an EMBL/GenBank/DDBJ whole genome shotgun (WGS) entry which is preliminary data.</text>
</comment>
<name>A0A8J2YI35_9BACL</name>
<accession>A0A8J2YI35</accession>
<dbReference type="Pfam" id="PF14147">
    <property type="entry name" value="Spore_YhaL"/>
    <property type="match status" value="1"/>
</dbReference>
<reference evidence="2" key="2">
    <citation type="submission" date="2020-09" db="EMBL/GenBank/DDBJ databases">
        <authorList>
            <person name="Sun Q."/>
            <person name="Zhou Y."/>
        </authorList>
    </citation>
    <scope>NUCLEOTIDE SEQUENCE</scope>
    <source>
        <strain evidence="2">CGMCC 1.15371</strain>
    </source>
</reference>
<evidence type="ECO:0000313" key="3">
    <source>
        <dbReference type="Proteomes" id="UP000628775"/>
    </source>
</evidence>
<feature type="transmembrane region" description="Helical" evidence="1">
    <location>
        <begin position="37"/>
        <end position="55"/>
    </location>
</feature>
<reference evidence="2" key="1">
    <citation type="journal article" date="2014" name="Int. J. Syst. Evol. Microbiol.">
        <title>Complete genome sequence of Corynebacterium casei LMG S-19264T (=DSM 44701T), isolated from a smear-ripened cheese.</title>
        <authorList>
            <consortium name="US DOE Joint Genome Institute (JGI-PGF)"/>
            <person name="Walter F."/>
            <person name="Albersmeier A."/>
            <person name="Kalinowski J."/>
            <person name="Ruckert C."/>
        </authorList>
    </citation>
    <scope>NUCLEOTIDE SEQUENCE</scope>
    <source>
        <strain evidence="2">CGMCC 1.15371</strain>
    </source>
</reference>
<dbReference type="EMBL" id="BMIR01000010">
    <property type="protein sequence ID" value="GGE44430.1"/>
    <property type="molecule type" value="Genomic_DNA"/>
</dbReference>
<gene>
    <name evidence="2" type="ORF">GCM10011391_24030</name>
</gene>
<dbReference type="AlphaFoldDB" id="A0A8J2YI35"/>
<keyword evidence="1" id="KW-1133">Transmembrane helix</keyword>
<protein>
    <submittedName>
        <fullName evidence="2">Uncharacterized protein</fullName>
    </submittedName>
</protein>